<comment type="caution">
    <text evidence="2">The sequence shown here is derived from an EMBL/GenBank/DDBJ whole genome shotgun (WGS) entry which is preliminary data.</text>
</comment>
<evidence type="ECO:0000259" key="1">
    <source>
        <dbReference type="Pfam" id="PF07727"/>
    </source>
</evidence>
<accession>A0A2K3MG37</accession>
<proteinExistence type="predicted"/>
<gene>
    <name evidence="2" type="ORF">L195_g045874</name>
</gene>
<reference evidence="2 3" key="1">
    <citation type="journal article" date="2014" name="Am. J. Bot.">
        <title>Genome assembly and annotation for red clover (Trifolium pratense; Fabaceae).</title>
        <authorList>
            <person name="Istvanek J."/>
            <person name="Jaros M."/>
            <person name="Krenek A."/>
            <person name="Repkova J."/>
        </authorList>
    </citation>
    <scope>NUCLEOTIDE SEQUENCE [LARGE SCALE GENOMIC DNA]</scope>
    <source>
        <strain evidence="3">cv. Tatra</strain>
        <tissue evidence="2">Young leaves</tissue>
    </source>
</reference>
<dbReference type="InterPro" id="IPR013103">
    <property type="entry name" value="RVT_2"/>
</dbReference>
<dbReference type="Pfam" id="PF07727">
    <property type="entry name" value="RVT_2"/>
    <property type="match status" value="1"/>
</dbReference>
<protein>
    <submittedName>
        <fullName evidence="2">Putative copia-type protein</fullName>
    </submittedName>
</protein>
<dbReference type="SUPFAM" id="SSF56672">
    <property type="entry name" value="DNA/RNA polymerases"/>
    <property type="match status" value="1"/>
</dbReference>
<dbReference type="InterPro" id="IPR043502">
    <property type="entry name" value="DNA/RNA_pol_sf"/>
</dbReference>
<evidence type="ECO:0000313" key="3">
    <source>
        <dbReference type="Proteomes" id="UP000236291"/>
    </source>
</evidence>
<dbReference type="Proteomes" id="UP000236291">
    <property type="component" value="Unassembled WGS sequence"/>
</dbReference>
<name>A0A2K3MG37_TRIPR</name>
<reference evidence="2 3" key="2">
    <citation type="journal article" date="2017" name="Front. Plant Sci.">
        <title>Gene Classification and Mining of Molecular Markers Useful in Red Clover (Trifolium pratense) Breeding.</title>
        <authorList>
            <person name="Istvanek J."/>
            <person name="Dluhosova J."/>
            <person name="Dluhos P."/>
            <person name="Patkova L."/>
            <person name="Nedelnik J."/>
            <person name="Repkova J."/>
        </authorList>
    </citation>
    <scope>NUCLEOTIDE SEQUENCE [LARGE SCALE GENOMIC DNA]</scope>
    <source>
        <strain evidence="3">cv. Tatra</strain>
        <tissue evidence="2">Young leaves</tissue>
    </source>
</reference>
<feature type="domain" description="Reverse transcriptase Ty1/copia-type" evidence="1">
    <location>
        <begin position="1"/>
        <end position="162"/>
    </location>
</feature>
<dbReference type="AlphaFoldDB" id="A0A2K3MG37"/>
<evidence type="ECO:0000313" key="2">
    <source>
        <dbReference type="EMBL" id="PNX89752.1"/>
    </source>
</evidence>
<sequence length="403" mass="45511">MDVSNAFLHGELDEEVYMNIPQGYKALKEGLVCRLKKSLYGLKQASRNWYFKLSQSLLSYGFKECQADHSLFTYADGSVFLAILVYVDDLVIAGNDSFACAKFKEYLSNCFHMKDLGVLKYFLGLELARGSSGMFMCQQKYTLDILDECGMLACKPSSFPMEQNHRLALATGPSFSDPSKYRRLVGRLIYLTITRPEITYAVHILSQFMQEPLQAHWEAAMRVLRYLKSSPGQGIILPRENNLELVGFCDSDWASCPLTRRSTSGYLMKLGEAPVSWKTKKQVTVSRSSSEAEYRAMAHAASEIIWLRNLLACLQVQCDSPTLLYCDNQAALHLAANPVYHERTKHIEVDCHFIREHIQSKAISTAYVPTKQQQADIFTKSLGGKTFHDLQSKLGVHNPHSPT</sequence>
<dbReference type="CDD" id="cd09272">
    <property type="entry name" value="RNase_HI_RT_Ty1"/>
    <property type="match status" value="1"/>
</dbReference>
<dbReference type="PANTHER" id="PTHR11439">
    <property type="entry name" value="GAG-POL-RELATED RETROTRANSPOSON"/>
    <property type="match status" value="1"/>
</dbReference>
<dbReference type="EMBL" id="ASHM01060778">
    <property type="protein sequence ID" value="PNX89752.1"/>
    <property type="molecule type" value="Genomic_DNA"/>
</dbReference>
<organism evidence="2 3">
    <name type="scientific">Trifolium pratense</name>
    <name type="common">Red clover</name>
    <dbReference type="NCBI Taxonomy" id="57577"/>
    <lineage>
        <taxon>Eukaryota</taxon>
        <taxon>Viridiplantae</taxon>
        <taxon>Streptophyta</taxon>
        <taxon>Embryophyta</taxon>
        <taxon>Tracheophyta</taxon>
        <taxon>Spermatophyta</taxon>
        <taxon>Magnoliopsida</taxon>
        <taxon>eudicotyledons</taxon>
        <taxon>Gunneridae</taxon>
        <taxon>Pentapetalae</taxon>
        <taxon>rosids</taxon>
        <taxon>fabids</taxon>
        <taxon>Fabales</taxon>
        <taxon>Fabaceae</taxon>
        <taxon>Papilionoideae</taxon>
        <taxon>50 kb inversion clade</taxon>
        <taxon>NPAAA clade</taxon>
        <taxon>Hologalegina</taxon>
        <taxon>IRL clade</taxon>
        <taxon>Trifolieae</taxon>
        <taxon>Trifolium</taxon>
    </lineage>
</organism>
<dbReference type="PANTHER" id="PTHR11439:SF470">
    <property type="entry name" value="CYSTEINE-RICH RLK (RECEPTOR-LIKE PROTEIN KINASE) 8"/>
    <property type="match status" value="1"/>
</dbReference>